<proteinExistence type="predicted"/>
<dbReference type="EMBL" id="KN125342">
    <property type="protein sequence ID" value="KFO18684.1"/>
    <property type="molecule type" value="Genomic_DNA"/>
</dbReference>
<accession>A0A091CJI4</accession>
<name>A0A091CJI4_FUKDA</name>
<sequence>MSGRPGDVKWEWMGVRWKQRAARLREQHRESDMAATVRRQLQSQWAKMNSRKSQENKTRHLTPEDLRRLGTLGDRFLAWGSRRMIPFDKIGVMGRALLLS</sequence>
<keyword evidence="3" id="KW-1185">Reference proteome</keyword>
<evidence type="ECO:0000313" key="3">
    <source>
        <dbReference type="Proteomes" id="UP000028990"/>
    </source>
</evidence>
<organism evidence="2 3">
    <name type="scientific">Fukomys damarensis</name>
    <name type="common">Damaraland mole rat</name>
    <name type="synonym">Cryptomys damarensis</name>
    <dbReference type="NCBI Taxonomy" id="885580"/>
    <lineage>
        <taxon>Eukaryota</taxon>
        <taxon>Metazoa</taxon>
        <taxon>Chordata</taxon>
        <taxon>Craniata</taxon>
        <taxon>Vertebrata</taxon>
        <taxon>Euteleostomi</taxon>
        <taxon>Mammalia</taxon>
        <taxon>Eutheria</taxon>
        <taxon>Euarchontoglires</taxon>
        <taxon>Glires</taxon>
        <taxon>Rodentia</taxon>
        <taxon>Hystricomorpha</taxon>
        <taxon>Bathyergidae</taxon>
        <taxon>Fukomys</taxon>
    </lineage>
</organism>
<gene>
    <name evidence="2" type="ORF">H920_19895</name>
</gene>
<dbReference type="AlphaFoldDB" id="A0A091CJI4"/>
<evidence type="ECO:0000313" key="2">
    <source>
        <dbReference type="EMBL" id="KFO18684.1"/>
    </source>
</evidence>
<reference evidence="2 3" key="1">
    <citation type="submission" date="2013-11" db="EMBL/GenBank/DDBJ databases">
        <title>The Damaraland mole rat (Fukomys damarensis) genome and evolution of African mole rats.</title>
        <authorList>
            <person name="Gladyshev V.N."/>
            <person name="Fang X."/>
        </authorList>
    </citation>
    <scope>NUCLEOTIDE SEQUENCE [LARGE SCALE GENOMIC DNA]</scope>
    <source>
        <tissue evidence="2">Liver</tissue>
    </source>
</reference>
<dbReference type="Proteomes" id="UP000028990">
    <property type="component" value="Unassembled WGS sequence"/>
</dbReference>
<feature type="region of interest" description="Disordered" evidence="1">
    <location>
        <begin position="38"/>
        <end position="60"/>
    </location>
</feature>
<evidence type="ECO:0000256" key="1">
    <source>
        <dbReference type="SAM" id="MobiDB-lite"/>
    </source>
</evidence>
<protein>
    <submittedName>
        <fullName evidence="2">Uncharacterized protein</fullName>
    </submittedName>
</protein>